<dbReference type="PROSITE" id="PS50125">
    <property type="entry name" value="GUANYLATE_CYCLASE_2"/>
    <property type="match status" value="1"/>
</dbReference>
<sequence length="394" mass="43534">MDATLAATRQSPASDAAIADEDGVTVLVVDDLPQNVRLLDAVLTPRGYRVLSASSGEEALALLDTVQESVDLVLLDIEMPSIDGYEVCRRIRANPRTTFLPVVMVTASGDQQRIVALEAGADDFVAKPLNSAELLTRVRSLIRIKRYHDTIESQANELAAWNRELERRVDEQVTELERVGRLHRFLAPQVADLVRSGDEAALASHRREIVVLFCDLRGFTRFAESSEPEEVMGVLREYHEALGELIHQHEGTLERFTGDGLMVFFNDPVPCDDSVQRAVRLGLDMRERVRRLEAGWSQYGHDLALAVGLAQGYATLGRIGYAGRFDYAAIGTVTNLAARLCDEAARWQVLTHERVVATLRPAVEANPIGALELKGLSRPVRAFEVTELSGELMP</sequence>
<dbReference type="InterPro" id="IPR029787">
    <property type="entry name" value="Nucleotide_cyclase"/>
</dbReference>
<evidence type="ECO:0000259" key="5">
    <source>
        <dbReference type="PROSITE" id="PS50125"/>
    </source>
</evidence>
<comment type="similarity">
    <text evidence="1">Belongs to the adenylyl cyclase class-3 family.</text>
</comment>
<dbReference type="InterPro" id="IPR001054">
    <property type="entry name" value="A/G_cyclase"/>
</dbReference>
<dbReference type="PANTHER" id="PTHR43081:SF20">
    <property type="entry name" value="TWO-COMPONENT RESPONSE REGULATOR"/>
    <property type="match status" value="1"/>
</dbReference>
<protein>
    <submittedName>
        <fullName evidence="6">Proteins incorrectly called adenylate cyclase</fullName>
    </submittedName>
</protein>
<dbReference type="SMART" id="SM00044">
    <property type="entry name" value="CYCc"/>
    <property type="match status" value="1"/>
</dbReference>
<dbReference type="SMART" id="SM00448">
    <property type="entry name" value="REC"/>
    <property type="match status" value="1"/>
</dbReference>
<dbReference type="Pfam" id="PF00072">
    <property type="entry name" value="Response_reg"/>
    <property type="match status" value="1"/>
</dbReference>
<dbReference type="SUPFAM" id="SSF52172">
    <property type="entry name" value="CheY-like"/>
    <property type="match status" value="1"/>
</dbReference>
<feature type="domain" description="Response regulatory" evidence="4">
    <location>
        <begin position="25"/>
        <end position="142"/>
    </location>
</feature>
<feature type="domain" description="Guanylate cyclase" evidence="5">
    <location>
        <begin position="210"/>
        <end position="341"/>
    </location>
</feature>
<evidence type="ECO:0000259" key="4">
    <source>
        <dbReference type="PROSITE" id="PS50110"/>
    </source>
</evidence>
<dbReference type="InterPro" id="IPR011006">
    <property type="entry name" value="CheY-like_superfamily"/>
</dbReference>
<dbReference type="InterPro" id="IPR001789">
    <property type="entry name" value="Sig_transdc_resp-reg_receiver"/>
</dbReference>
<dbReference type="GO" id="GO:0006171">
    <property type="term" value="P:cAMP biosynthetic process"/>
    <property type="evidence" value="ECO:0007669"/>
    <property type="project" value="TreeGrafter"/>
</dbReference>
<reference evidence="6" key="1">
    <citation type="submission" date="2020-02" db="EMBL/GenBank/DDBJ databases">
        <authorList>
            <person name="Meier V. D."/>
        </authorList>
    </citation>
    <scope>NUCLEOTIDE SEQUENCE</scope>
    <source>
        <strain evidence="6">AVDCRST_MAG46</strain>
    </source>
</reference>
<feature type="coiled-coil region" evidence="3">
    <location>
        <begin position="144"/>
        <end position="182"/>
    </location>
</feature>
<gene>
    <name evidence="6" type="ORF">AVDCRST_MAG46-995</name>
</gene>
<name>A0A6J4LAI3_9ACTN</name>
<dbReference type="Gene3D" id="3.30.70.1230">
    <property type="entry name" value="Nucleotide cyclase"/>
    <property type="match status" value="1"/>
</dbReference>
<evidence type="ECO:0000256" key="3">
    <source>
        <dbReference type="SAM" id="Coils"/>
    </source>
</evidence>
<dbReference type="AlphaFoldDB" id="A0A6J4LAI3"/>
<accession>A0A6J4LAI3</accession>
<organism evidence="6">
    <name type="scientific">uncultured Nocardioidaceae bacterium</name>
    <dbReference type="NCBI Taxonomy" id="253824"/>
    <lineage>
        <taxon>Bacteria</taxon>
        <taxon>Bacillati</taxon>
        <taxon>Actinomycetota</taxon>
        <taxon>Actinomycetes</taxon>
        <taxon>Propionibacteriales</taxon>
        <taxon>Nocardioidaceae</taxon>
        <taxon>environmental samples</taxon>
    </lineage>
</organism>
<keyword evidence="3" id="KW-0175">Coiled coil</keyword>
<dbReference type="PROSITE" id="PS50110">
    <property type="entry name" value="RESPONSE_REGULATORY"/>
    <property type="match status" value="1"/>
</dbReference>
<feature type="modified residue" description="4-aspartylphosphate" evidence="2">
    <location>
        <position position="76"/>
    </location>
</feature>
<evidence type="ECO:0000256" key="1">
    <source>
        <dbReference type="ARBA" id="ARBA00005381"/>
    </source>
</evidence>
<evidence type="ECO:0000313" key="6">
    <source>
        <dbReference type="EMBL" id="CAA9323680.1"/>
    </source>
</evidence>
<dbReference type="PANTHER" id="PTHR43081">
    <property type="entry name" value="ADENYLATE CYCLASE, TERMINAL-DIFFERENTIATION SPECIFIC-RELATED"/>
    <property type="match status" value="1"/>
</dbReference>
<dbReference type="Pfam" id="PF00211">
    <property type="entry name" value="Guanylate_cyc"/>
    <property type="match status" value="1"/>
</dbReference>
<dbReference type="Gene3D" id="3.40.50.2300">
    <property type="match status" value="1"/>
</dbReference>
<keyword evidence="2" id="KW-0597">Phosphoprotein</keyword>
<dbReference type="EMBL" id="CADCUD010000066">
    <property type="protein sequence ID" value="CAA9323680.1"/>
    <property type="molecule type" value="Genomic_DNA"/>
</dbReference>
<dbReference type="CDD" id="cd07302">
    <property type="entry name" value="CHD"/>
    <property type="match status" value="1"/>
</dbReference>
<dbReference type="GO" id="GO:0000160">
    <property type="term" value="P:phosphorelay signal transduction system"/>
    <property type="evidence" value="ECO:0007669"/>
    <property type="project" value="InterPro"/>
</dbReference>
<evidence type="ECO:0000256" key="2">
    <source>
        <dbReference type="PROSITE-ProRule" id="PRU00169"/>
    </source>
</evidence>
<dbReference type="GO" id="GO:0004016">
    <property type="term" value="F:adenylate cyclase activity"/>
    <property type="evidence" value="ECO:0007669"/>
    <property type="project" value="UniProtKB-ARBA"/>
</dbReference>
<dbReference type="SUPFAM" id="SSF55073">
    <property type="entry name" value="Nucleotide cyclase"/>
    <property type="match status" value="1"/>
</dbReference>
<proteinExistence type="inferred from homology"/>
<dbReference type="InterPro" id="IPR050697">
    <property type="entry name" value="Adenylyl/Guanylyl_Cyclase_3/4"/>
</dbReference>